<sequence>MNAPTSRGSDSTRTEAIIEAHDCDWMTGDGDQGRCRCGLIVTTEDDWRRHAEQEVISELWSPTAEVITSADTLEGLPERSAIAVHPGTENAVFRRIVLGDPRLSAWCNLTGTFRFTPGLLPAIILERGPEALEAKT</sequence>
<organism evidence="1 2">
    <name type="scientific">Mycobacterium intracellulare subsp. chimaera</name>
    <dbReference type="NCBI Taxonomy" id="222805"/>
    <lineage>
        <taxon>Bacteria</taxon>
        <taxon>Bacillati</taxon>
        <taxon>Actinomycetota</taxon>
        <taxon>Actinomycetes</taxon>
        <taxon>Mycobacteriales</taxon>
        <taxon>Mycobacteriaceae</taxon>
        <taxon>Mycobacterium</taxon>
        <taxon>Mycobacterium avium complex (MAC)</taxon>
    </lineage>
</organism>
<geneLocation type="plasmid" evidence="1 2">
    <name>unnamed 2</name>
</geneLocation>
<protein>
    <submittedName>
        <fullName evidence="1">Uncharacterized protein</fullName>
    </submittedName>
</protein>
<dbReference type="RefSeq" id="WP_089152576.1">
    <property type="nucleotide sequence ID" value="NZ_CP015269.1"/>
</dbReference>
<accession>A0A7U5MRG6</accession>
<dbReference type="AlphaFoldDB" id="A0A7U5MRG6"/>
<dbReference type="Proteomes" id="UP000198286">
    <property type="component" value="Plasmid unnamed 2"/>
</dbReference>
<evidence type="ECO:0000313" key="1">
    <source>
        <dbReference type="EMBL" id="ASL18376.1"/>
    </source>
</evidence>
<name>A0A7U5MRG6_MYCIT</name>
<proteinExistence type="predicted"/>
<evidence type="ECO:0000313" key="2">
    <source>
        <dbReference type="Proteomes" id="UP000198286"/>
    </source>
</evidence>
<dbReference type="EMBL" id="CP015269">
    <property type="protein sequence ID" value="ASL18376.1"/>
    <property type="molecule type" value="Genomic_DNA"/>
</dbReference>
<gene>
    <name evidence="1" type="ORF">MYCOZU2_06031</name>
</gene>
<keyword evidence="1" id="KW-0614">Plasmid</keyword>
<reference evidence="1 2" key="1">
    <citation type="journal article" date="2017" name="Lancet Infect. Dis.">
        <title>Global outbreak of severe Mycobacterium chimaera disease after cardiac surgery: a molecular epidemiological study.</title>
        <authorList>
            <person name="van Ingen J."/>
            <person name="Kohl T."/>
            <person name="Kranzer K."/>
            <person name="Hasse B."/>
            <person name="Keller P."/>
            <person name="Szafranska A."/>
            <person name="Hillemann D."/>
            <person name="Chand M."/>
            <person name="Schreiber P."/>
            <person name="Sommerstein R."/>
            <person name="Berger C."/>
            <person name="Genoni M."/>
            <person name="Ruegg C."/>
            <person name="Troillet N."/>
            <person name="Widmer A.F."/>
            <person name="Becker S.L."/>
            <person name="Herrmann M."/>
            <person name="Eckmanns T."/>
            <person name="Haller S."/>
            <person name="Hoeller C."/>
            <person name="Debast S.B."/>
            <person name="Wolfhagen M.J."/>
            <person name="Hopman J."/>
            <person name="Kluytmans J."/>
            <person name="Langelaar M."/>
            <person name="Notermans D.W."/>
            <person name="ten Oever J."/>
            <person name="van den Barselaar P."/>
            <person name="Vonk A.B.A."/>
            <person name="Vos M.C."/>
            <person name="Ahmed N."/>
            <person name="Brown T."/>
            <person name="Crook D."/>
            <person name="Lamagni T."/>
            <person name="Phin N."/>
            <person name="Smith E.G."/>
            <person name="Zambon M."/>
            <person name="Serr A."/>
            <person name="Goetting T."/>
            <person name="Ebner W."/>
            <person name="Thuermer A."/>
            <person name="Utpatel C."/>
            <person name="Sproer C."/>
            <person name="Bunk B."/>
            <person name="Nubel U."/>
            <person name="Bloemberg G."/>
            <person name="Bottger E."/>
            <person name="Niemann S."/>
            <person name="Wagner D."/>
            <person name="Sax H."/>
        </authorList>
    </citation>
    <scope>NUCLEOTIDE SEQUENCE [LARGE SCALE GENOMIC DNA]</scope>
    <source>
        <strain evidence="1 2">ZUERICH-2</strain>
        <plasmid evidence="1 2">unnamed 2</plasmid>
    </source>
</reference>